<protein>
    <submittedName>
        <fullName evidence="3">Uncharacterized protein</fullName>
    </submittedName>
</protein>
<feature type="compositionally biased region" description="Basic residues" evidence="1">
    <location>
        <begin position="210"/>
        <end position="220"/>
    </location>
</feature>
<accession>A0A7L4YN27</accession>
<keyword evidence="4" id="KW-1185">Reference proteome</keyword>
<feature type="transmembrane region" description="Helical" evidence="2">
    <location>
        <begin position="60"/>
        <end position="81"/>
    </location>
</feature>
<evidence type="ECO:0000313" key="4">
    <source>
        <dbReference type="Proteomes" id="UP000463857"/>
    </source>
</evidence>
<feature type="transmembrane region" description="Helical" evidence="2">
    <location>
        <begin position="12"/>
        <end position="30"/>
    </location>
</feature>
<gene>
    <name evidence="3" type="ORF">EK0264_10580</name>
</gene>
<dbReference type="RefSeq" id="WP_159545425.1">
    <property type="nucleotide sequence ID" value="NZ_CP047156.1"/>
</dbReference>
<sequence>MEWMDRYRLIGGWIWVGIGLGATLAGWLAGAAMPGAITGLVMLAVVVLAGVLVAGRDGRLAVVTGWLVAVLFAVVLGGAVLDRFGVFGEPGAPGVSWGSWDRFVDYTAVLVPVGGLATAAAVLATVAEAVLAVLLLSGWQRRWVGKATAGLLLAYLLAMALSPARTEIVQYGVPVLIGGALLLSATPTRVASGPGREDGSSAASSAAARSPRRPATRLHR</sequence>
<dbReference type="AlphaFoldDB" id="A0A7L4YN27"/>
<dbReference type="OrthoDB" id="5198661at2"/>
<feature type="transmembrane region" description="Helical" evidence="2">
    <location>
        <begin position="109"/>
        <end position="136"/>
    </location>
</feature>
<evidence type="ECO:0000256" key="2">
    <source>
        <dbReference type="SAM" id="Phobius"/>
    </source>
</evidence>
<keyword evidence="2" id="KW-1133">Transmembrane helix</keyword>
<proteinExistence type="predicted"/>
<evidence type="ECO:0000256" key="1">
    <source>
        <dbReference type="SAM" id="MobiDB-lite"/>
    </source>
</evidence>
<feature type="transmembrane region" description="Helical" evidence="2">
    <location>
        <begin position="36"/>
        <end position="53"/>
    </location>
</feature>
<feature type="region of interest" description="Disordered" evidence="1">
    <location>
        <begin position="192"/>
        <end position="220"/>
    </location>
</feature>
<dbReference type="KEGG" id="eke:EK0264_10580"/>
<keyword evidence="2" id="KW-0812">Transmembrane</keyword>
<dbReference type="EMBL" id="CP047156">
    <property type="protein sequence ID" value="QHC00691.1"/>
    <property type="molecule type" value="Genomic_DNA"/>
</dbReference>
<name>A0A7L4YN27_9ACTN</name>
<feature type="transmembrane region" description="Helical" evidence="2">
    <location>
        <begin position="143"/>
        <end position="162"/>
    </location>
</feature>
<dbReference type="Proteomes" id="UP000463857">
    <property type="component" value="Chromosome"/>
</dbReference>
<feature type="transmembrane region" description="Helical" evidence="2">
    <location>
        <begin position="168"/>
        <end position="186"/>
    </location>
</feature>
<evidence type="ECO:0000313" key="3">
    <source>
        <dbReference type="EMBL" id="QHC00691.1"/>
    </source>
</evidence>
<reference evidence="3 4" key="1">
    <citation type="journal article" date="2018" name="Int. J. Syst. Evol. Microbiol.">
        <title>Epidermidibacterium keratini gen. nov., sp. nov., a member of the family Sporichthyaceae, isolated from keratin epidermis.</title>
        <authorList>
            <person name="Lee D.G."/>
            <person name="Trujillo M.E."/>
            <person name="Kang S."/>
            <person name="Nam J.J."/>
            <person name="Kim Y.J."/>
        </authorList>
    </citation>
    <scope>NUCLEOTIDE SEQUENCE [LARGE SCALE GENOMIC DNA]</scope>
    <source>
        <strain evidence="3 4">EPI-7</strain>
    </source>
</reference>
<dbReference type="InParanoid" id="A0A7L4YN27"/>
<feature type="compositionally biased region" description="Low complexity" evidence="1">
    <location>
        <begin position="200"/>
        <end position="209"/>
    </location>
</feature>
<organism evidence="3 4">
    <name type="scientific">Epidermidibacterium keratini</name>
    <dbReference type="NCBI Taxonomy" id="1891644"/>
    <lineage>
        <taxon>Bacteria</taxon>
        <taxon>Bacillati</taxon>
        <taxon>Actinomycetota</taxon>
        <taxon>Actinomycetes</taxon>
        <taxon>Sporichthyales</taxon>
        <taxon>Sporichthyaceae</taxon>
        <taxon>Epidermidibacterium</taxon>
    </lineage>
</organism>
<keyword evidence="2" id="KW-0472">Membrane</keyword>